<organism evidence="2 3">
    <name type="scientific">Fusarium heterosporum</name>
    <dbReference type="NCBI Taxonomy" id="42747"/>
    <lineage>
        <taxon>Eukaryota</taxon>
        <taxon>Fungi</taxon>
        <taxon>Dikarya</taxon>
        <taxon>Ascomycota</taxon>
        <taxon>Pezizomycotina</taxon>
        <taxon>Sordariomycetes</taxon>
        <taxon>Hypocreomycetidae</taxon>
        <taxon>Hypocreales</taxon>
        <taxon>Nectriaceae</taxon>
        <taxon>Fusarium</taxon>
        <taxon>Fusarium heterosporum species complex</taxon>
    </lineage>
</organism>
<keyword evidence="3" id="KW-1185">Reference proteome</keyword>
<evidence type="ECO:0000313" key="2">
    <source>
        <dbReference type="EMBL" id="KAF5660539.1"/>
    </source>
</evidence>
<proteinExistence type="predicted"/>
<dbReference type="Proteomes" id="UP000567885">
    <property type="component" value="Unassembled WGS sequence"/>
</dbReference>
<comment type="caution">
    <text evidence="2">The sequence shown here is derived from an EMBL/GenBank/DDBJ whole genome shotgun (WGS) entry which is preliminary data.</text>
</comment>
<dbReference type="EMBL" id="JAAGWQ010000195">
    <property type="protein sequence ID" value="KAF5660539.1"/>
    <property type="molecule type" value="Genomic_DNA"/>
</dbReference>
<feature type="chain" id="PRO_5034149617" evidence="1">
    <location>
        <begin position="21"/>
        <end position="170"/>
    </location>
</feature>
<evidence type="ECO:0000256" key="1">
    <source>
        <dbReference type="SAM" id="SignalP"/>
    </source>
</evidence>
<evidence type="ECO:0000313" key="3">
    <source>
        <dbReference type="Proteomes" id="UP000567885"/>
    </source>
</evidence>
<dbReference type="OrthoDB" id="3770142at2759"/>
<protein>
    <submittedName>
        <fullName evidence="2">Uncharacterized protein</fullName>
    </submittedName>
</protein>
<name>A0A8H5T0Y8_FUSHE</name>
<sequence>MKFTILATALLAAFLPPAQADFDVFMIERKGSGNPGEKRWQIWDRTQPNTCTSVFDRYSFRDSNDVSGRKTGVRCKGACGYLGPTRDIEQLEMNFRPIAPVFHFTIYKDRNYGMYGLDGKKYGDCFVTTGNDYECKRTIPPANFPTFEQIHGYRKFHCKSEITAGKIMNA</sequence>
<dbReference type="AlphaFoldDB" id="A0A8H5T0Y8"/>
<gene>
    <name evidence="2" type="ORF">FHETE_8879</name>
</gene>
<feature type="signal peptide" evidence="1">
    <location>
        <begin position="1"/>
        <end position="20"/>
    </location>
</feature>
<reference evidence="2 3" key="1">
    <citation type="submission" date="2020-05" db="EMBL/GenBank/DDBJ databases">
        <title>Identification and distribution of gene clusters putatively required for synthesis of sphingolipid metabolism inhibitors in phylogenetically diverse species of the filamentous fungus Fusarium.</title>
        <authorList>
            <person name="Kim H.-S."/>
            <person name="Busman M."/>
            <person name="Brown D.W."/>
            <person name="Divon H."/>
            <person name="Uhlig S."/>
            <person name="Proctor R.H."/>
        </authorList>
    </citation>
    <scope>NUCLEOTIDE SEQUENCE [LARGE SCALE GENOMIC DNA]</scope>
    <source>
        <strain evidence="2 3">NRRL 20693</strain>
    </source>
</reference>
<accession>A0A8H5T0Y8</accession>
<keyword evidence="1" id="KW-0732">Signal</keyword>